<name>A0A426ZH31_ENSVE</name>
<protein>
    <submittedName>
        <fullName evidence="1">Uncharacterized protein</fullName>
    </submittedName>
</protein>
<gene>
    <name evidence="1" type="ORF">B296_00026851</name>
</gene>
<evidence type="ECO:0000313" key="1">
    <source>
        <dbReference type="EMBL" id="RRT63268.1"/>
    </source>
</evidence>
<proteinExistence type="predicted"/>
<dbReference type="Proteomes" id="UP000287651">
    <property type="component" value="Unassembled WGS sequence"/>
</dbReference>
<comment type="caution">
    <text evidence="1">The sequence shown here is derived from an EMBL/GenBank/DDBJ whole genome shotgun (WGS) entry which is preliminary data.</text>
</comment>
<dbReference type="AlphaFoldDB" id="A0A426ZH31"/>
<accession>A0A426ZH31</accession>
<dbReference type="EMBL" id="AMZH03006660">
    <property type="protein sequence ID" value="RRT63268.1"/>
    <property type="molecule type" value="Genomic_DNA"/>
</dbReference>
<organism evidence="1 2">
    <name type="scientific">Ensete ventricosum</name>
    <name type="common">Abyssinian banana</name>
    <name type="synonym">Musa ensete</name>
    <dbReference type="NCBI Taxonomy" id="4639"/>
    <lineage>
        <taxon>Eukaryota</taxon>
        <taxon>Viridiplantae</taxon>
        <taxon>Streptophyta</taxon>
        <taxon>Embryophyta</taxon>
        <taxon>Tracheophyta</taxon>
        <taxon>Spermatophyta</taxon>
        <taxon>Magnoliopsida</taxon>
        <taxon>Liliopsida</taxon>
        <taxon>Zingiberales</taxon>
        <taxon>Musaceae</taxon>
        <taxon>Ensete</taxon>
    </lineage>
</organism>
<evidence type="ECO:0000313" key="2">
    <source>
        <dbReference type="Proteomes" id="UP000287651"/>
    </source>
</evidence>
<sequence>MTKDGCASRMALISFMKQVRYGPRSSSSFCLIPRRDETVGFGRALARKLASTSLVSWSKEWMKASDSRSYHPQATPRRVVGKAWHIIAFHVSYKAIYTLNAMTCSVGSKPPSYASNTGRQKCCGIGVTIGYPSGGSIAPDWVREVAWGCELRDIGDDCLEHSHYGQDLVGASTTLGCGKAGSHFRTKGVEAGVAGLPPRSIALQEGRLPGDY</sequence>
<reference evidence="1 2" key="1">
    <citation type="journal article" date="2014" name="Agronomy (Basel)">
        <title>A Draft Genome Sequence for Ensete ventricosum, the Drought-Tolerant Tree Against Hunger.</title>
        <authorList>
            <person name="Harrison J."/>
            <person name="Moore K.A."/>
            <person name="Paszkiewicz K."/>
            <person name="Jones T."/>
            <person name="Grant M."/>
            <person name="Ambacheew D."/>
            <person name="Muzemil S."/>
            <person name="Studholme D.J."/>
        </authorList>
    </citation>
    <scope>NUCLEOTIDE SEQUENCE [LARGE SCALE GENOMIC DNA]</scope>
</reference>